<dbReference type="RefSeq" id="WP_130102294.1">
    <property type="nucleotide sequence ID" value="NZ_SDWW01000017.1"/>
</dbReference>
<dbReference type="OrthoDB" id="4833037at2"/>
<sequence length="421" mass="43575">MNERRAMRLGYLKRHTGPLMTVGAVSVLGIFATAVFHAVTGRGLGPEAFGLLAAFLSIVNIAAIGASALQNSVAVGTARSLAETVEGGGVVRPTRRWDSATIEALVLGGVGTLVVVVFAPLLADQLATSALAIYLAALTILPSFLFSVAQGRLQAVGRATSVAGWSTSSQILRVVLAASALAAGLGAVSVLLAVLIAITAAAVAAGWQVRGSHLRTATTAFSSHSIVLIMLTLSFAWLTNIDVMLVRMGTSESHAGMFAAAAVLGKMILIVPTTLSLYLLPRFVNRQGDRGAMKFGVNVILLTVLGSGLVAVLGMTLLRGFLISLFFGAGYTEAADLLPWLALAYLPWALAQGLLIRLTAAVSRLALAVLIGAAVIQWVAVRMVLPDLGATIVVVGVLGVLVVLSMLVLVSRHSRKMVAAE</sequence>
<feature type="transmembrane region" description="Helical" evidence="6">
    <location>
        <begin position="102"/>
        <end position="123"/>
    </location>
</feature>
<feature type="transmembrane region" description="Helical" evidence="6">
    <location>
        <begin position="365"/>
        <end position="385"/>
    </location>
</feature>
<proteinExistence type="predicted"/>
<dbReference type="AlphaFoldDB" id="A0A4Q5MZR6"/>
<keyword evidence="5 6" id="KW-0472">Membrane</keyword>
<evidence type="ECO:0000256" key="3">
    <source>
        <dbReference type="ARBA" id="ARBA00022692"/>
    </source>
</evidence>
<evidence type="ECO:0000256" key="1">
    <source>
        <dbReference type="ARBA" id="ARBA00004651"/>
    </source>
</evidence>
<organism evidence="7 8">
    <name type="scientific">Pengzhenrongella frigida</name>
    <dbReference type="NCBI Taxonomy" id="1259133"/>
    <lineage>
        <taxon>Bacteria</taxon>
        <taxon>Bacillati</taxon>
        <taxon>Actinomycetota</taxon>
        <taxon>Actinomycetes</taxon>
        <taxon>Micrococcales</taxon>
        <taxon>Pengzhenrongella</taxon>
    </lineage>
</organism>
<feature type="transmembrane region" description="Helical" evidence="6">
    <location>
        <begin position="337"/>
        <end position="358"/>
    </location>
</feature>
<dbReference type="PANTHER" id="PTHR30250:SF11">
    <property type="entry name" value="O-ANTIGEN TRANSPORTER-RELATED"/>
    <property type="match status" value="1"/>
</dbReference>
<gene>
    <name evidence="7" type="ORF">EUA98_08735</name>
</gene>
<name>A0A4Q5MZR6_9MICO</name>
<feature type="transmembrane region" description="Helical" evidence="6">
    <location>
        <begin position="51"/>
        <end position="69"/>
    </location>
</feature>
<evidence type="ECO:0008006" key="9">
    <source>
        <dbReference type="Google" id="ProtNLM"/>
    </source>
</evidence>
<comment type="subcellular location">
    <subcellularLocation>
        <location evidence="1">Cell membrane</location>
        <topology evidence="1">Multi-pass membrane protein</topology>
    </subcellularLocation>
</comment>
<evidence type="ECO:0000313" key="7">
    <source>
        <dbReference type="EMBL" id="RYV51362.1"/>
    </source>
</evidence>
<feature type="transmembrane region" description="Helical" evidence="6">
    <location>
        <begin position="300"/>
        <end position="331"/>
    </location>
</feature>
<keyword evidence="2" id="KW-1003">Cell membrane</keyword>
<keyword evidence="3 6" id="KW-0812">Transmembrane</keyword>
<keyword evidence="8" id="KW-1185">Reference proteome</keyword>
<dbReference type="InterPro" id="IPR050833">
    <property type="entry name" value="Poly_Biosynth_Transport"/>
</dbReference>
<accession>A0A4Q5MZR6</accession>
<feature type="transmembrane region" description="Helical" evidence="6">
    <location>
        <begin position="161"/>
        <end position="181"/>
    </location>
</feature>
<feature type="transmembrane region" description="Helical" evidence="6">
    <location>
        <begin position="219"/>
        <end position="238"/>
    </location>
</feature>
<feature type="transmembrane region" description="Helical" evidence="6">
    <location>
        <begin position="187"/>
        <end position="207"/>
    </location>
</feature>
<evidence type="ECO:0000256" key="6">
    <source>
        <dbReference type="SAM" id="Phobius"/>
    </source>
</evidence>
<dbReference type="PANTHER" id="PTHR30250">
    <property type="entry name" value="PST FAMILY PREDICTED COLANIC ACID TRANSPORTER"/>
    <property type="match status" value="1"/>
</dbReference>
<evidence type="ECO:0000256" key="5">
    <source>
        <dbReference type="ARBA" id="ARBA00023136"/>
    </source>
</evidence>
<feature type="transmembrane region" description="Helical" evidence="6">
    <location>
        <begin position="391"/>
        <end position="410"/>
    </location>
</feature>
<evidence type="ECO:0000313" key="8">
    <source>
        <dbReference type="Proteomes" id="UP000293764"/>
    </source>
</evidence>
<reference evidence="7 8" key="1">
    <citation type="submission" date="2019-01" db="EMBL/GenBank/DDBJ databases">
        <title>Novel species of Cellulomonas.</title>
        <authorList>
            <person name="Liu Q."/>
            <person name="Xin Y.-H."/>
        </authorList>
    </citation>
    <scope>NUCLEOTIDE SEQUENCE [LARGE SCALE GENOMIC DNA]</scope>
    <source>
        <strain evidence="7 8">HLT2-17</strain>
    </source>
</reference>
<feature type="transmembrane region" description="Helical" evidence="6">
    <location>
        <begin position="129"/>
        <end position="149"/>
    </location>
</feature>
<comment type="caution">
    <text evidence="7">The sequence shown here is derived from an EMBL/GenBank/DDBJ whole genome shotgun (WGS) entry which is preliminary data.</text>
</comment>
<feature type="transmembrane region" description="Helical" evidence="6">
    <location>
        <begin position="21"/>
        <end position="39"/>
    </location>
</feature>
<dbReference type="Proteomes" id="UP000293764">
    <property type="component" value="Unassembled WGS sequence"/>
</dbReference>
<evidence type="ECO:0000256" key="4">
    <source>
        <dbReference type="ARBA" id="ARBA00022989"/>
    </source>
</evidence>
<evidence type="ECO:0000256" key="2">
    <source>
        <dbReference type="ARBA" id="ARBA00022475"/>
    </source>
</evidence>
<feature type="transmembrane region" description="Helical" evidence="6">
    <location>
        <begin position="258"/>
        <end position="280"/>
    </location>
</feature>
<dbReference type="GO" id="GO:0005886">
    <property type="term" value="C:plasma membrane"/>
    <property type="evidence" value="ECO:0007669"/>
    <property type="project" value="UniProtKB-SubCell"/>
</dbReference>
<dbReference type="EMBL" id="SDWW01000017">
    <property type="protein sequence ID" value="RYV51362.1"/>
    <property type="molecule type" value="Genomic_DNA"/>
</dbReference>
<keyword evidence="4 6" id="KW-1133">Transmembrane helix</keyword>
<protein>
    <recommendedName>
        <fullName evidence="9">Polysaccharide biosynthesis protein</fullName>
    </recommendedName>
</protein>